<reference evidence="2" key="1">
    <citation type="submission" date="2021-02" db="EMBL/GenBank/DDBJ databases">
        <authorList>
            <person name="Nowell W R."/>
        </authorList>
    </citation>
    <scope>NUCLEOTIDE SEQUENCE</scope>
</reference>
<organism evidence="2 3">
    <name type="scientific">Rotaria magnacalcarata</name>
    <dbReference type="NCBI Taxonomy" id="392030"/>
    <lineage>
        <taxon>Eukaryota</taxon>
        <taxon>Metazoa</taxon>
        <taxon>Spiralia</taxon>
        <taxon>Gnathifera</taxon>
        <taxon>Rotifera</taxon>
        <taxon>Eurotatoria</taxon>
        <taxon>Bdelloidea</taxon>
        <taxon>Philodinida</taxon>
        <taxon>Philodinidae</taxon>
        <taxon>Rotaria</taxon>
    </lineage>
</organism>
<proteinExistence type="predicted"/>
<sequence length="170" mass="19941">GQTTKWSGTLSRDAETILHQHAIQGDITDIQRKMCRWIAYSKKHLERTLTHKLLLSITEQLEQAWQPTSLSRDESDMLREGFTLFINHCFKQIAKLRELFPAANRIAMERLEQLLTIVAKLHSMEVFRYCCPFQNSLQHELSLIITAGTMEWFDRMVINITKPRLRVKIC</sequence>
<dbReference type="PANTHER" id="PTHR45999">
    <property type="entry name" value="UNC-13-4A, ISOFORM B"/>
    <property type="match status" value="1"/>
</dbReference>
<protein>
    <submittedName>
        <fullName evidence="2">Uncharacterized protein</fullName>
    </submittedName>
</protein>
<gene>
    <name evidence="2" type="ORF">GIL414_LOCUS66090</name>
</gene>
<keyword evidence="1" id="KW-0268">Exocytosis</keyword>
<evidence type="ECO:0000313" key="2">
    <source>
        <dbReference type="EMBL" id="CAF5164383.1"/>
    </source>
</evidence>
<comment type="caution">
    <text evidence="2">The sequence shown here is derived from an EMBL/GenBank/DDBJ whole genome shotgun (WGS) entry which is preliminary data.</text>
</comment>
<dbReference type="Proteomes" id="UP000681720">
    <property type="component" value="Unassembled WGS sequence"/>
</dbReference>
<accession>A0A8S3GJ83</accession>
<evidence type="ECO:0000256" key="1">
    <source>
        <dbReference type="ARBA" id="ARBA00022483"/>
    </source>
</evidence>
<dbReference type="AlphaFoldDB" id="A0A8S3GJ83"/>
<dbReference type="GO" id="GO:0006887">
    <property type="term" value="P:exocytosis"/>
    <property type="evidence" value="ECO:0007669"/>
    <property type="project" value="UniProtKB-KW"/>
</dbReference>
<feature type="non-terminal residue" evidence="2">
    <location>
        <position position="1"/>
    </location>
</feature>
<dbReference type="EMBL" id="CAJOBJ010305988">
    <property type="protein sequence ID" value="CAF5164383.1"/>
    <property type="molecule type" value="Genomic_DNA"/>
</dbReference>
<dbReference type="InterPro" id="IPR052095">
    <property type="entry name" value="UNC-13_domain"/>
</dbReference>
<evidence type="ECO:0000313" key="3">
    <source>
        <dbReference type="Proteomes" id="UP000681720"/>
    </source>
</evidence>
<name>A0A8S3GJ83_9BILA</name>
<dbReference type="GO" id="GO:0099503">
    <property type="term" value="C:secretory vesicle"/>
    <property type="evidence" value="ECO:0007669"/>
    <property type="project" value="TreeGrafter"/>
</dbReference>
<dbReference type="PANTHER" id="PTHR45999:SF4">
    <property type="entry name" value="UNC-13-4A, ISOFORM B"/>
    <property type="match status" value="1"/>
</dbReference>